<gene>
    <name evidence="9" type="ORF">U9M48_033806</name>
</gene>
<dbReference type="Gene3D" id="3.30.420.10">
    <property type="entry name" value="Ribonuclease H-like superfamily/Ribonuclease H"/>
    <property type="match status" value="1"/>
</dbReference>
<evidence type="ECO:0000259" key="8">
    <source>
        <dbReference type="Pfam" id="PF17921"/>
    </source>
</evidence>
<dbReference type="InterPro" id="IPR041588">
    <property type="entry name" value="Integrase_H2C2"/>
</dbReference>
<sequence length="302" mass="34971">MAAMKDLQKDFVVYCDASRQELGCVLMQENHVISYASRNSCDIYYIFTQSELNMRQGRWLELIKDYEVEIHYHPGKANVVADALSPKSYYNLLTGEELSAELCAEMEQLRLDFVTTEQLNELRVRCTLGDQIRQARKDCPSIAKLKVGMEKGLLPDFQIDDRGTIWLKGRLCIPLDEGIRGSILTEAHCTKYSIHPGSTKMYQDLKKLFWWRRMKRDIAAFVAQSDTCNQIKAQKQRPASLLKPLEIPTWKWEKITMDFIVGFFRTPKGNDSIWVIVDRLAKLAHFIPVKATVMLQHLKYLN</sequence>
<dbReference type="Pfam" id="PF17921">
    <property type="entry name" value="Integrase_H2C2"/>
    <property type="match status" value="1"/>
</dbReference>
<dbReference type="Proteomes" id="UP001341281">
    <property type="component" value="Chromosome 07"/>
</dbReference>
<dbReference type="GO" id="GO:0003964">
    <property type="term" value="F:RNA-directed DNA polymerase activity"/>
    <property type="evidence" value="ECO:0007669"/>
    <property type="project" value="UniProtKB-KW"/>
</dbReference>
<keyword evidence="1" id="KW-0808">Transferase</keyword>
<dbReference type="GO" id="GO:0004519">
    <property type="term" value="F:endonuclease activity"/>
    <property type="evidence" value="ECO:0007669"/>
    <property type="project" value="UniProtKB-KW"/>
</dbReference>
<keyword evidence="3" id="KW-0540">Nuclease</keyword>
<keyword evidence="10" id="KW-1185">Reference proteome</keyword>
<dbReference type="Gene3D" id="1.10.340.70">
    <property type="match status" value="1"/>
</dbReference>
<dbReference type="AlphaFoldDB" id="A0AAQ3UAV7"/>
<proteinExistence type="predicted"/>
<evidence type="ECO:0000256" key="5">
    <source>
        <dbReference type="ARBA" id="ARBA00022801"/>
    </source>
</evidence>
<evidence type="ECO:0000313" key="10">
    <source>
        <dbReference type="Proteomes" id="UP001341281"/>
    </source>
</evidence>
<evidence type="ECO:0008006" key="11">
    <source>
        <dbReference type="Google" id="ProtNLM"/>
    </source>
</evidence>
<evidence type="ECO:0000256" key="1">
    <source>
        <dbReference type="ARBA" id="ARBA00022679"/>
    </source>
</evidence>
<dbReference type="InterPro" id="IPR050951">
    <property type="entry name" value="Retrovirus_Pol_polyprotein"/>
</dbReference>
<organism evidence="9 10">
    <name type="scientific">Paspalum notatum var. saurae</name>
    <dbReference type="NCBI Taxonomy" id="547442"/>
    <lineage>
        <taxon>Eukaryota</taxon>
        <taxon>Viridiplantae</taxon>
        <taxon>Streptophyta</taxon>
        <taxon>Embryophyta</taxon>
        <taxon>Tracheophyta</taxon>
        <taxon>Spermatophyta</taxon>
        <taxon>Magnoliopsida</taxon>
        <taxon>Liliopsida</taxon>
        <taxon>Poales</taxon>
        <taxon>Poaceae</taxon>
        <taxon>PACMAD clade</taxon>
        <taxon>Panicoideae</taxon>
        <taxon>Andropogonodae</taxon>
        <taxon>Paspaleae</taxon>
        <taxon>Paspalinae</taxon>
        <taxon>Paspalum</taxon>
    </lineage>
</organism>
<evidence type="ECO:0000256" key="6">
    <source>
        <dbReference type="ARBA" id="ARBA00022918"/>
    </source>
</evidence>
<keyword evidence="2" id="KW-0548">Nucleotidyltransferase</keyword>
<dbReference type="InterPro" id="IPR012337">
    <property type="entry name" value="RNaseH-like_sf"/>
</dbReference>
<dbReference type="InterPro" id="IPR041373">
    <property type="entry name" value="RT_RNaseH"/>
</dbReference>
<accession>A0AAQ3UAV7</accession>
<dbReference type="SUPFAM" id="SSF53098">
    <property type="entry name" value="Ribonuclease H-like"/>
    <property type="match status" value="1"/>
</dbReference>
<dbReference type="InterPro" id="IPR036397">
    <property type="entry name" value="RNaseH_sf"/>
</dbReference>
<dbReference type="InterPro" id="IPR043502">
    <property type="entry name" value="DNA/RNA_pol_sf"/>
</dbReference>
<evidence type="ECO:0000313" key="9">
    <source>
        <dbReference type="EMBL" id="WVZ87114.1"/>
    </source>
</evidence>
<keyword evidence="6" id="KW-0695">RNA-directed DNA polymerase</keyword>
<dbReference type="GO" id="GO:0016787">
    <property type="term" value="F:hydrolase activity"/>
    <property type="evidence" value="ECO:0007669"/>
    <property type="project" value="UniProtKB-KW"/>
</dbReference>
<feature type="domain" description="Reverse transcriptase RNase H-like" evidence="7">
    <location>
        <begin position="6"/>
        <end position="39"/>
    </location>
</feature>
<evidence type="ECO:0000256" key="4">
    <source>
        <dbReference type="ARBA" id="ARBA00022759"/>
    </source>
</evidence>
<dbReference type="Pfam" id="PF17917">
    <property type="entry name" value="RT_RNaseH"/>
    <property type="match status" value="1"/>
</dbReference>
<evidence type="ECO:0000259" key="7">
    <source>
        <dbReference type="Pfam" id="PF17917"/>
    </source>
</evidence>
<reference evidence="9 10" key="1">
    <citation type="submission" date="2024-02" db="EMBL/GenBank/DDBJ databases">
        <title>High-quality chromosome-scale genome assembly of Pensacola bahiagrass (Paspalum notatum Flugge var. saurae).</title>
        <authorList>
            <person name="Vega J.M."/>
            <person name="Podio M."/>
            <person name="Orjuela J."/>
            <person name="Siena L.A."/>
            <person name="Pessino S.C."/>
            <person name="Combes M.C."/>
            <person name="Mariac C."/>
            <person name="Albertini E."/>
            <person name="Pupilli F."/>
            <person name="Ortiz J.P.A."/>
            <person name="Leblanc O."/>
        </authorList>
    </citation>
    <scope>NUCLEOTIDE SEQUENCE [LARGE SCALE GENOMIC DNA]</scope>
    <source>
        <strain evidence="9">R1</strain>
        <tissue evidence="9">Leaf</tissue>
    </source>
</reference>
<dbReference type="EMBL" id="CP144751">
    <property type="protein sequence ID" value="WVZ87114.1"/>
    <property type="molecule type" value="Genomic_DNA"/>
</dbReference>
<dbReference type="PANTHER" id="PTHR37984:SF5">
    <property type="entry name" value="PROTEIN NYNRIN-LIKE"/>
    <property type="match status" value="1"/>
</dbReference>
<feature type="domain" description="Integrase zinc-binding" evidence="8">
    <location>
        <begin position="177"/>
        <end position="233"/>
    </location>
</feature>
<dbReference type="GO" id="GO:0003676">
    <property type="term" value="F:nucleic acid binding"/>
    <property type="evidence" value="ECO:0007669"/>
    <property type="project" value="InterPro"/>
</dbReference>
<keyword evidence="4" id="KW-0255">Endonuclease</keyword>
<dbReference type="SUPFAM" id="SSF56672">
    <property type="entry name" value="DNA/RNA polymerases"/>
    <property type="match status" value="1"/>
</dbReference>
<name>A0AAQ3UAV7_PASNO</name>
<keyword evidence="5" id="KW-0378">Hydrolase</keyword>
<evidence type="ECO:0000256" key="2">
    <source>
        <dbReference type="ARBA" id="ARBA00022695"/>
    </source>
</evidence>
<evidence type="ECO:0000256" key="3">
    <source>
        <dbReference type="ARBA" id="ARBA00022722"/>
    </source>
</evidence>
<dbReference type="PANTHER" id="PTHR37984">
    <property type="entry name" value="PROTEIN CBG26694"/>
    <property type="match status" value="1"/>
</dbReference>
<protein>
    <recommendedName>
        <fullName evidence="11">Integrase zinc-binding domain-containing protein</fullName>
    </recommendedName>
</protein>